<dbReference type="Proteomes" id="UP001054252">
    <property type="component" value="Unassembled WGS sequence"/>
</dbReference>
<dbReference type="Gene3D" id="3.10.450.10">
    <property type="match status" value="1"/>
</dbReference>
<dbReference type="PANTHER" id="PTHR47364">
    <property type="entry name" value="CYSTEINE PROTEINASE INHIBITOR 5"/>
    <property type="match status" value="1"/>
</dbReference>
<keyword evidence="2" id="KW-0789">Thiol protease inhibitor</keyword>
<dbReference type="InterPro" id="IPR046350">
    <property type="entry name" value="Cystatin_sf"/>
</dbReference>
<evidence type="ECO:0000256" key="1">
    <source>
        <dbReference type="ARBA" id="ARBA00022690"/>
    </source>
</evidence>
<feature type="signal peptide" evidence="3">
    <location>
        <begin position="1"/>
        <end position="25"/>
    </location>
</feature>
<evidence type="ECO:0000256" key="3">
    <source>
        <dbReference type="SAM" id="SignalP"/>
    </source>
</evidence>
<reference evidence="5 6" key="1">
    <citation type="journal article" date="2021" name="Commun. Biol.">
        <title>The genome of Shorea leprosula (Dipterocarpaceae) highlights the ecological relevance of drought in aseasonal tropical rainforests.</title>
        <authorList>
            <person name="Ng K.K.S."/>
            <person name="Kobayashi M.J."/>
            <person name="Fawcett J.A."/>
            <person name="Hatakeyama M."/>
            <person name="Paape T."/>
            <person name="Ng C.H."/>
            <person name="Ang C.C."/>
            <person name="Tnah L.H."/>
            <person name="Lee C.T."/>
            <person name="Nishiyama T."/>
            <person name="Sese J."/>
            <person name="O'Brien M.J."/>
            <person name="Copetti D."/>
            <person name="Mohd Noor M.I."/>
            <person name="Ong R.C."/>
            <person name="Putra M."/>
            <person name="Sireger I.Z."/>
            <person name="Indrioko S."/>
            <person name="Kosugi Y."/>
            <person name="Izuno A."/>
            <person name="Isagi Y."/>
            <person name="Lee S.L."/>
            <person name="Shimizu K.K."/>
        </authorList>
    </citation>
    <scope>NUCLEOTIDE SEQUENCE [LARGE SCALE GENOMIC DNA]</scope>
    <source>
        <strain evidence="5">214</strain>
    </source>
</reference>
<dbReference type="EMBL" id="BPVZ01000051">
    <property type="protein sequence ID" value="GKV18748.1"/>
    <property type="molecule type" value="Genomic_DNA"/>
</dbReference>
<keyword evidence="1" id="KW-0646">Protease inhibitor</keyword>
<sequence>MQSRFCFPIFSVSLLLLSLVGSGVGVGAIPGGWQPIKDLNDTHVKEIAEFAVSEFNKQSNTTLKLNQIVKGEQQVVAGMNYRLTLNVSDGAETKSYEATVWERPWLKSRELTSFKPAS</sequence>
<keyword evidence="3" id="KW-0732">Signal</keyword>
<comment type="caution">
    <text evidence="5">The sequence shown here is derived from an EMBL/GenBank/DDBJ whole genome shotgun (WGS) entry which is preliminary data.</text>
</comment>
<dbReference type="PROSITE" id="PS00287">
    <property type="entry name" value="CYSTATIN"/>
    <property type="match status" value="1"/>
</dbReference>
<gene>
    <name evidence="5" type="ORF">SLEP1_g29087</name>
</gene>
<dbReference type="CDD" id="cd00042">
    <property type="entry name" value="CY"/>
    <property type="match status" value="1"/>
</dbReference>
<dbReference type="SMART" id="SM00043">
    <property type="entry name" value="CY"/>
    <property type="match status" value="1"/>
</dbReference>
<accession>A0AAV5K1V5</accession>
<evidence type="ECO:0000256" key="2">
    <source>
        <dbReference type="ARBA" id="ARBA00022704"/>
    </source>
</evidence>
<dbReference type="PANTHER" id="PTHR47364:SF2">
    <property type="entry name" value="CYSTEINE PROTEINASE INHIBITOR 5"/>
    <property type="match status" value="1"/>
</dbReference>
<evidence type="ECO:0000259" key="4">
    <source>
        <dbReference type="SMART" id="SM00043"/>
    </source>
</evidence>
<dbReference type="InterPro" id="IPR000010">
    <property type="entry name" value="Cystatin_dom"/>
</dbReference>
<evidence type="ECO:0000313" key="6">
    <source>
        <dbReference type="Proteomes" id="UP001054252"/>
    </source>
</evidence>
<name>A0AAV5K1V5_9ROSI</name>
<feature type="chain" id="PRO_5043428140" description="Cystatin domain-containing protein" evidence="3">
    <location>
        <begin position="26"/>
        <end position="118"/>
    </location>
</feature>
<dbReference type="AlphaFoldDB" id="A0AAV5K1V5"/>
<keyword evidence="6" id="KW-1185">Reference proteome</keyword>
<organism evidence="5 6">
    <name type="scientific">Rubroshorea leprosula</name>
    <dbReference type="NCBI Taxonomy" id="152421"/>
    <lineage>
        <taxon>Eukaryota</taxon>
        <taxon>Viridiplantae</taxon>
        <taxon>Streptophyta</taxon>
        <taxon>Embryophyta</taxon>
        <taxon>Tracheophyta</taxon>
        <taxon>Spermatophyta</taxon>
        <taxon>Magnoliopsida</taxon>
        <taxon>eudicotyledons</taxon>
        <taxon>Gunneridae</taxon>
        <taxon>Pentapetalae</taxon>
        <taxon>rosids</taxon>
        <taxon>malvids</taxon>
        <taxon>Malvales</taxon>
        <taxon>Dipterocarpaceae</taxon>
        <taxon>Rubroshorea</taxon>
    </lineage>
</organism>
<evidence type="ECO:0000313" key="5">
    <source>
        <dbReference type="EMBL" id="GKV18748.1"/>
    </source>
</evidence>
<dbReference type="InterPro" id="IPR018073">
    <property type="entry name" value="Prot_inh_cystat_CS"/>
</dbReference>
<proteinExistence type="predicted"/>
<dbReference type="GO" id="GO:0004869">
    <property type="term" value="F:cysteine-type endopeptidase inhibitor activity"/>
    <property type="evidence" value="ECO:0007669"/>
    <property type="project" value="UniProtKB-KW"/>
</dbReference>
<dbReference type="Pfam" id="PF16845">
    <property type="entry name" value="SQAPI"/>
    <property type="match status" value="1"/>
</dbReference>
<feature type="domain" description="Cystatin" evidence="4">
    <location>
        <begin position="28"/>
        <end position="117"/>
    </location>
</feature>
<protein>
    <recommendedName>
        <fullName evidence="4">Cystatin domain-containing protein</fullName>
    </recommendedName>
</protein>
<dbReference type="SUPFAM" id="SSF54403">
    <property type="entry name" value="Cystatin/monellin"/>
    <property type="match status" value="1"/>
</dbReference>